<dbReference type="PANTHER" id="PTHR47894:SF4">
    <property type="entry name" value="HTH-TYPE TRANSCRIPTIONAL REGULATOR GADX"/>
    <property type="match status" value="1"/>
</dbReference>
<name>A0A3N4NHS5_9GAMM</name>
<dbReference type="OrthoDB" id="9783876at2"/>
<evidence type="ECO:0000256" key="2">
    <source>
        <dbReference type="ARBA" id="ARBA00023125"/>
    </source>
</evidence>
<comment type="caution">
    <text evidence="5">The sequence shown here is derived from an EMBL/GenBank/DDBJ whole genome shotgun (WGS) entry which is preliminary data.</text>
</comment>
<reference evidence="5 6" key="1">
    <citation type="submission" date="2018-11" db="EMBL/GenBank/DDBJ databases">
        <title>Whole genome sequencing of Pantoea sp. RIT388.</title>
        <authorList>
            <person name="Gan H.M."/>
            <person name="Hudson A.O."/>
        </authorList>
    </citation>
    <scope>NUCLEOTIDE SEQUENCE [LARGE SCALE GENOMIC DNA]</scope>
    <source>
        <strain evidence="5 6">RIT388</strain>
    </source>
</reference>
<gene>
    <name evidence="5" type="ORF">BBB56_19935</name>
</gene>
<dbReference type="AlphaFoldDB" id="A0A3N4NHS5"/>
<dbReference type="GO" id="GO:0000976">
    <property type="term" value="F:transcription cis-regulatory region binding"/>
    <property type="evidence" value="ECO:0007669"/>
    <property type="project" value="TreeGrafter"/>
</dbReference>
<dbReference type="InterPro" id="IPR020449">
    <property type="entry name" value="Tscrpt_reg_AraC-type_HTH"/>
</dbReference>
<sequence length="277" mass="31224">MAIRKIFTRHSLGSTANVCHNLRLKARNITAEEPTIILVHQGIKKIYCAGQEIVVQAGQSVVVAEGYTFDAINFPSEETQTYEASWLSFSCDLIRNNVTVNPASRVVKGICALPEPTDSFFRAFSHTVEAVIDEATIPFNVALQRMQEMLSWLDAYGMFFGQQTQGGLKNKIRRLVSTNIAYEWNAHYIAKEFGLSEATLRRRLSAENTSFIRLVIDVRMCRALTLLQVTDLPINLIALEVGYQNPSKFSARFRERFGFSPGQVRTEGLSKDIHRIT</sequence>
<proteinExistence type="predicted"/>
<dbReference type="PRINTS" id="PR00032">
    <property type="entry name" value="HTHARAC"/>
</dbReference>
<dbReference type="PROSITE" id="PS01124">
    <property type="entry name" value="HTH_ARAC_FAMILY_2"/>
    <property type="match status" value="1"/>
</dbReference>
<dbReference type="RefSeq" id="WP_123802646.1">
    <property type="nucleotide sequence ID" value="NZ_RMVG01000020.1"/>
</dbReference>
<evidence type="ECO:0000313" key="6">
    <source>
        <dbReference type="Proteomes" id="UP000281332"/>
    </source>
</evidence>
<dbReference type="InterPro" id="IPR018060">
    <property type="entry name" value="HTH_AraC"/>
</dbReference>
<dbReference type="EMBL" id="RMVG01000020">
    <property type="protein sequence ID" value="RPD95914.1"/>
    <property type="molecule type" value="Genomic_DNA"/>
</dbReference>
<evidence type="ECO:0000313" key="5">
    <source>
        <dbReference type="EMBL" id="RPD95914.1"/>
    </source>
</evidence>
<dbReference type="SUPFAM" id="SSF46689">
    <property type="entry name" value="Homeodomain-like"/>
    <property type="match status" value="1"/>
</dbReference>
<dbReference type="PANTHER" id="PTHR47894">
    <property type="entry name" value="HTH-TYPE TRANSCRIPTIONAL REGULATOR GADX"/>
    <property type="match status" value="1"/>
</dbReference>
<keyword evidence="6" id="KW-1185">Reference proteome</keyword>
<evidence type="ECO:0000259" key="4">
    <source>
        <dbReference type="PROSITE" id="PS01124"/>
    </source>
</evidence>
<dbReference type="InterPro" id="IPR009057">
    <property type="entry name" value="Homeodomain-like_sf"/>
</dbReference>
<dbReference type="Proteomes" id="UP000281332">
    <property type="component" value="Unassembled WGS sequence"/>
</dbReference>
<dbReference type="Gene3D" id="1.10.10.60">
    <property type="entry name" value="Homeodomain-like"/>
    <property type="match status" value="1"/>
</dbReference>
<protein>
    <submittedName>
        <fullName evidence="5">AraC family transcriptional regulator</fullName>
    </submittedName>
</protein>
<accession>A0A3N4NHS5</accession>
<dbReference type="SMART" id="SM00342">
    <property type="entry name" value="HTH_ARAC"/>
    <property type="match status" value="1"/>
</dbReference>
<dbReference type="GO" id="GO:0005829">
    <property type="term" value="C:cytosol"/>
    <property type="evidence" value="ECO:0007669"/>
    <property type="project" value="TreeGrafter"/>
</dbReference>
<keyword evidence="3" id="KW-0804">Transcription</keyword>
<organism evidence="5 6">
    <name type="scientific">Candidatus Pantoea deserta</name>
    <dbReference type="NCBI Taxonomy" id="1869313"/>
    <lineage>
        <taxon>Bacteria</taxon>
        <taxon>Pseudomonadati</taxon>
        <taxon>Pseudomonadota</taxon>
        <taxon>Gammaproteobacteria</taxon>
        <taxon>Enterobacterales</taxon>
        <taxon>Erwiniaceae</taxon>
        <taxon>Pantoea</taxon>
    </lineage>
</organism>
<evidence type="ECO:0000256" key="3">
    <source>
        <dbReference type="ARBA" id="ARBA00023163"/>
    </source>
</evidence>
<evidence type="ECO:0000256" key="1">
    <source>
        <dbReference type="ARBA" id="ARBA00023015"/>
    </source>
</evidence>
<keyword evidence="1" id="KW-0805">Transcription regulation</keyword>
<feature type="domain" description="HTH araC/xylS-type" evidence="4">
    <location>
        <begin position="170"/>
        <end position="267"/>
    </location>
</feature>
<dbReference type="Pfam" id="PF12833">
    <property type="entry name" value="HTH_18"/>
    <property type="match status" value="1"/>
</dbReference>
<dbReference type="GO" id="GO:0003700">
    <property type="term" value="F:DNA-binding transcription factor activity"/>
    <property type="evidence" value="ECO:0007669"/>
    <property type="project" value="InterPro"/>
</dbReference>
<keyword evidence="2" id="KW-0238">DNA-binding</keyword>